<keyword evidence="1" id="KW-0812">Transmembrane</keyword>
<dbReference type="RefSeq" id="WP_114244298.1">
    <property type="nucleotide sequence ID" value="NZ_CP027306.1"/>
</dbReference>
<dbReference type="KEGG" id="sata:C5746_12810"/>
<accession>A0A2Z5JBR9</accession>
<protein>
    <submittedName>
        <fullName evidence="2">Uncharacterized protein</fullName>
    </submittedName>
</protein>
<proteinExistence type="predicted"/>
<dbReference type="AlphaFoldDB" id="A0A2Z5JBR9"/>
<gene>
    <name evidence="2" type="ORF">C5746_12810</name>
</gene>
<dbReference type="Proteomes" id="UP000252698">
    <property type="component" value="Chromosome"/>
</dbReference>
<organism evidence="2 3">
    <name type="scientific">Streptomyces atratus</name>
    <dbReference type="NCBI Taxonomy" id="1893"/>
    <lineage>
        <taxon>Bacteria</taxon>
        <taxon>Bacillati</taxon>
        <taxon>Actinomycetota</taxon>
        <taxon>Actinomycetes</taxon>
        <taxon>Kitasatosporales</taxon>
        <taxon>Streptomycetaceae</taxon>
        <taxon>Streptomyces</taxon>
    </lineage>
</organism>
<dbReference type="EMBL" id="CP027306">
    <property type="protein sequence ID" value="AXE77684.1"/>
    <property type="molecule type" value="Genomic_DNA"/>
</dbReference>
<feature type="transmembrane region" description="Helical" evidence="1">
    <location>
        <begin position="42"/>
        <end position="61"/>
    </location>
</feature>
<keyword evidence="1" id="KW-0472">Membrane</keyword>
<sequence>MTDAREVTCLPVGRRTLWSFVGLGAAGVSLAALRTAYWGPDVWLGVGLLLAWVGIASLRAVTWG</sequence>
<reference evidence="2 3" key="1">
    <citation type="journal article" date="2018" name="Front. Microbiol.">
        <title>Genome Sequencing of Streptomyces atratus SCSIOZH16 and Activation Production of Nocardamine via Metabolic Engineering.</title>
        <authorList>
            <person name="Li Y."/>
            <person name="Zhang C."/>
            <person name="Liu C."/>
            <person name="Ju J."/>
            <person name="Ma J."/>
        </authorList>
    </citation>
    <scope>NUCLEOTIDE SEQUENCE [LARGE SCALE GENOMIC DNA]</scope>
    <source>
        <strain evidence="2 3">SCSIO_ZH16</strain>
    </source>
</reference>
<evidence type="ECO:0000313" key="2">
    <source>
        <dbReference type="EMBL" id="AXE77684.1"/>
    </source>
</evidence>
<evidence type="ECO:0000313" key="3">
    <source>
        <dbReference type="Proteomes" id="UP000252698"/>
    </source>
</evidence>
<feature type="transmembrane region" description="Helical" evidence="1">
    <location>
        <begin position="16"/>
        <end position="36"/>
    </location>
</feature>
<dbReference type="GeneID" id="95519363"/>
<evidence type="ECO:0000256" key="1">
    <source>
        <dbReference type="SAM" id="Phobius"/>
    </source>
</evidence>
<name>A0A2Z5JBR9_STRAR</name>
<keyword evidence="1" id="KW-1133">Transmembrane helix</keyword>